<gene>
    <name evidence="1" type="ORF">EV182_003472</name>
</gene>
<dbReference type="Proteomes" id="UP001145114">
    <property type="component" value="Unassembled WGS sequence"/>
</dbReference>
<proteinExistence type="predicted"/>
<sequence length="312" mass="35280">MSSIMSSVTLRYAHKGIWGDITSSVDWCEENYEWTPYIAEFFNSFSSFAMIILGEIAAQMNCTGYVGFTVMSRIVTLVGIGSFMFHATLKYHMQMLDEVPMLWAILSAFYIQTKIRYNIQSRWFLIATVGWGCFITFLTAGFSGKTQFFLFHASFGTLVHICFYYMYQAYKGLKLRGRDDLTPLFHRGVVLYIIAVICWLIDTNLCPFVNGTENSILPINPQLHAWWHIVVSAGLYYLIVLFMGDYCTSHNIPIRLTTTLSIFPYISVCKVLDGGIWSPADRDAAHGLDSSTAGSGTGVAVAGDHLRERKHY</sequence>
<accession>A0ACC1HWH8</accession>
<evidence type="ECO:0000313" key="1">
    <source>
        <dbReference type="EMBL" id="KAJ1678724.1"/>
    </source>
</evidence>
<protein>
    <submittedName>
        <fullName evidence="1">Uncharacterized protein</fullName>
    </submittedName>
</protein>
<organism evidence="1 2">
    <name type="scientific">Spiromyces aspiralis</name>
    <dbReference type="NCBI Taxonomy" id="68401"/>
    <lineage>
        <taxon>Eukaryota</taxon>
        <taxon>Fungi</taxon>
        <taxon>Fungi incertae sedis</taxon>
        <taxon>Zoopagomycota</taxon>
        <taxon>Kickxellomycotina</taxon>
        <taxon>Kickxellomycetes</taxon>
        <taxon>Kickxellales</taxon>
        <taxon>Kickxellaceae</taxon>
        <taxon>Spiromyces</taxon>
    </lineage>
</organism>
<evidence type="ECO:0000313" key="2">
    <source>
        <dbReference type="Proteomes" id="UP001145114"/>
    </source>
</evidence>
<name>A0ACC1HWH8_9FUNG</name>
<dbReference type="EMBL" id="JAMZIH010000906">
    <property type="protein sequence ID" value="KAJ1678724.1"/>
    <property type="molecule type" value="Genomic_DNA"/>
</dbReference>
<reference evidence="1" key="1">
    <citation type="submission" date="2022-06" db="EMBL/GenBank/DDBJ databases">
        <title>Phylogenomic reconstructions and comparative analyses of Kickxellomycotina fungi.</title>
        <authorList>
            <person name="Reynolds N.K."/>
            <person name="Stajich J.E."/>
            <person name="Barry K."/>
            <person name="Grigoriev I.V."/>
            <person name="Crous P."/>
            <person name="Smith M.E."/>
        </authorList>
    </citation>
    <scope>NUCLEOTIDE SEQUENCE</scope>
    <source>
        <strain evidence="1">RSA 2271</strain>
    </source>
</reference>
<comment type="caution">
    <text evidence="1">The sequence shown here is derived from an EMBL/GenBank/DDBJ whole genome shotgun (WGS) entry which is preliminary data.</text>
</comment>
<keyword evidence="2" id="KW-1185">Reference proteome</keyword>